<dbReference type="GO" id="GO:0005524">
    <property type="term" value="F:ATP binding"/>
    <property type="evidence" value="ECO:0007669"/>
    <property type="project" value="UniProtKB-UniRule"/>
</dbReference>
<evidence type="ECO:0000256" key="5">
    <source>
        <dbReference type="ARBA" id="ARBA00022840"/>
    </source>
</evidence>
<evidence type="ECO:0000256" key="7">
    <source>
        <dbReference type="PROSITE-ProRule" id="PRU00191"/>
    </source>
</evidence>
<evidence type="ECO:0000256" key="1">
    <source>
        <dbReference type="ARBA" id="ARBA00022553"/>
    </source>
</evidence>
<dbReference type="PROSITE" id="PS50011">
    <property type="entry name" value="PROTEIN_KINASE_DOM"/>
    <property type="match status" value="1"/>
</dbReference>
<evidence type="ECO:0000313" key="13">
    <source>
        <dbReference type="Proteomes" id="UP000694428"/>
    </source>
</evidence>
<feature type="domain" description="Protein kinase" evidence="11">
    <location>
        <begin position="121"/>
        <end position="333"/>
    </location>
</feature>
<comment type="catalytic activity">
    <reaction evidence="9">
        <text>L-tyrosyl-[protein] + ATP = O-phospho-L-tyrosyl-[protein] + ADP + H(+)</text>
        <dbReference type="Rhea" id="RHEA:10596"/>
        <dbReference type="Rhea" id="RHEA-COMP:10136"/>
        <dbReference type="Rhea" id="RHEA-COMP:20101"/>
        <dbReference type="ChEBI" id="CHEBI:15378"/>
        <dbReference type="ChEBI" id="CHEBI:30616"/>
        <dbReference type="ChEBI" id="CHEBI:46858"/>
        <dbReference type="ChEBI" id="CHEBI:61978"/>
        <dbReference type="ChEBI" id="CHEBI:456216"/>
        <dbReference type="EC" id="2.7.10.2"/>
    </reaction>
</comment>
<dbReference type="InterPro" id="IPR001245">
    <property type="entry name" value="Ser-Thr/Tyr_kinase_cat_dom"/>
</dbReference>
<dbReference type="InterPro" id="IPR036860">
    <property type="entry name" value="SH2_dom_sf"/>
</dbReference>
<dbReference type="GO" id="GO:0004715">
    <property type="term" value="F:non-membrane spanning protein tyrosine kinase activity"/>
    <property type="evidence" value="ECO:0007669"/>
    <property type="project" value="UniProtKB-EC"/>
</dbReference>
<dbReference type="PRINTS" id="PR00401">
    <property type="entry name" value="SH2DOMAIN"/>
</dbReference>
<dbReference type="Pfam" id="PF00017">
    <property type="entry name" value="SH2"/>
    <property type="match status" value="1"/>
</dbReference>
<protein>
    <recommendedName>
        <fullName evidence="9">Tyrosine-protein kinase</fullName>
        <ecNumber evidence="9">2.7.10.2</ecNumber>
    </recommendedName>
</protein>
<keyword evidence="3 8" id="KW-0547">Nucleotide-binding</keyword>
<dbReference type="FunFam" id="3.30.200.20:FF:000089">
    <property type="entry name" value="Tyrosine-protein kinase"/>
    <property type="match status" value="1"/>
</dbReference>
<evidence type="ECO:0000256" key="2">
    <source>
        <dbReference type="ARBA" id="ARBA00022679"/>
    </source>
</evidence>
<dbReference type="SUPFAM" id="SSF56112">
    <property type="entry name" value="Protein kinase-like (PK-like)"/>
    <property type="match status" value="1"/>
</dbReference>
<feature type="domain" description="SH2" evidence="10">
    <location>
        <begin position="44"/>
        <end position="127"/>
    </location>
</feature>
<evidence type="ECO:0000256" key="6">
    <source>
        <dbReference type="ARBA" id="ARBA00023137"/>
    </source>
</evidence>
<dbReference type="Ensembl" id="ENSPSTT00000017899.1">
    <property type="protein sequence ID" value="ENSPSTP00000017078.1"/>
    <property type="gene ID" value="ENSPSTG00000012163.1"/>
</dbReference>
<keyword evidence="4 9" id="KW-0418">Kinase</keyword>
<evidence type="ECO:0000256" key="3">
    <source>
        <dbReference type="ARBA" id="ARBA00022741"/>
    </source>
</evidence>
<organism evidence="12 13">
    <name type="scientific">Pavo cristatus</name>
    <name type="common">Indian peafowl</name>
    <name type="synonym">Blue peafowl</name>
    <dbReference type="NCBI Taxonomy" id="9049"/>
    <lineage>
        <taxon>Eukaryota</taxon>
        <taxon>Metazoa</taxon>
        <taxon>Chordata</taxon>
        <taxon>Craniata</taxon>
        <taxon>Vertebrata</taxon>
        <taxon>Euteleostomi</taxon>
        <taxon>Archelosauria</taxon>
        <taxon>Archosauria</taxon>
        <taxon>Dinosauria</taxon>
        <taxon>Saurischia</taxon>
        <taxon>Theropoda</taxon>
        <taxon>Coelurosauria</taxon>
        <taxon>Aves</taxon>
        <taxon>Neognathae</taxon>
        <taxon>Galloanserae</taxon>
        <taxon>Galliformes</taxon>
        <taxon>Phasianidae</taxon>
        <taxon>Phasianinae</taxon>
        <taxon>Pavo</taxon>
    </lineage>
</organism>
<reference evidence="12" key="1">
    <citation type="submission" date="2025-08" db="UniProtKB">
        <authorList>
            <consortium name="Ensembl"/>
        </authorList>
    </citation>
    <scope>IDENTIFICATION</scope>
</reference>
<comment type="similarity">
    <text evidence="9">Belongs to the protein kinase superfamily. Tyr protein kinase family.</text>
</comment>
<dbReference type="AlphaFoldDB" id="A0A8C9FL29"/>
<dbReference type="InterPro" id="IPR050198">
    <property type="entry name" value="Non-receptor_tyrosine_kinases"/>
</dbReference>
<keyword evidence="6 9" id="KW-0829">Tyrosine-protein kinase</keyword>
<evidence type="ECO:0000259" key="11">
    <source>
        <dbReference type="PROSITE" id="PS50011"/>
    </source>
</evidence>
<name>A0A8C9FL29_PAVCR</name>
<dbReference type="Pfam" id="PF07714">
    <property type="entry name" value="PK_Tyr_Ser-Thr"/>
    <property type="match status" value="2"/>
</dbReference>
<keyword evidence="13" id="KW-1185">Reference proteome</keyword>
<evidence type="ECO:0000256" key="8">
    <source>
        <dbReference type="PROSITE-ProRule" id="PRU10141"/>
    </source>
</evidence>
<dbReference type="Proteomes" id="UP000694428">
    <property type="component" value="Unplaced"/>
</dbReference>
<dbReference type="InterPro" id="IPR000719">
    <property type="entry name" value="Prot_kinase_dom"/>
</dbReference>
<dbReference type="SUPFAM" id="SSF55550">
    <property type="entry name" value="SH2 domain"/>
    <property type="match status" value="1"/>
</dbReference>
<evidence type="ECO:0000313" key="12">
    <source>
        <dbReference type="Ensembl" id="ENSPSTP00000017078.1"/>
    </source>
</evidence>
<keyword evidence="7" id="KW-0727">SH2 domain</keyword>
<dbReference type="PANTHER" id="PTHR24418">
    <property type="entry name" value="TYROSINE-PROTEIN KINASE"/>
    <property type="match status" value="1"/>
</dbReference>
<dbReference type="InterPro" id="IPR017441">
    <property type="entry name" value="Protein_kinase_ATP_BS"/>
</dbReference>
<keyword evidence="2 9" id="KW-0808">Transferase</keyword>
<evidence type="ECO:0000256" key="4">
    <source>
        <dbReference type="ARBA" id="ARBA00022777"/>
    </source>
</evidence>
<dbReference type="InterPro" id="IPR035849">
    <property type="entry name" value="Fes/Fps/Fer_SH2"/>
</dbReference>
<feature type="binding site" evidence="8">
    <location>
        <position position="149"/>
    </location>
    <ligand>
        <name>ATP</name>
        <dbReference type="ChEBI" id="CHEBI:30616"/>
    </ligand>
</feature>
<dbReference type="FunFam" id="1.10.510.10:FF:001927">
    <property type="entry name" value="Receptor protein-tyrosine kinase"/>
    <property type="match status" value="1"/>
</dbReference>
<dbReference type="Gene3D" id="3.30.200.20">
    <property type="entry name" value="Phosphorylase Kinase, domain 1"/>
    <property type="match status" value="1"/>
</dbReference>
<dbReference type="PRINTS" id="PR00109">
    <property type="entry name" value="TYRKINASE"/>
</dbReference>
<dbReference type="InterPro" id="IPR000980">
    <property type="entry name" value="SH2"/>
</dbReference>
<dbReference type="Gene3D" id="1.10.510.10">
    <property type="entry name" value="Transferase(Phosphotransferase) domain 1"/>
    <property type="match status" value="1"/>
</dbReference>
<proteinExistence type="inferred from homology"/>
<accession>A0A8C9FL29</accession>
<keyword evidence="1" id="KW-0597">Phosphoprotein</keyword>
<reference evidence="12" key="2">
    <citation type="submission" date="2025-09" db="UniProtKB">
        <authorList>
            <consortium name="Ensembl"/>
        </authorList>
    </citation>
    <scope>IDENTIFICATION</scope>
</reference>
<evidence type="ECO:0000256" key="9">
    <source>
        <dbReference type="RuleBase" id="RU362096"/>
    </source>
</evidence>
<dbReference type="PROSITE" id="PS00107">
    <property type="entry name" value="PROTEIN_KINASE_ATP"/>
    <property type="match status" value="1"/>
</dbReference>
<dbReference type="PROSITE" id="PS50001">
    <property type="entry name" value="SH2"/>
    <property type="match status" value="1"/>
</dbReference>
<sequence length="333" mass="38549">MFSIIQFDTIRHSIAGIIRSPKSMLGSSSVSNINNLKPLAEQDWYHGAIPRIEAQELLKQQGDFLVRESHGKPGEYVLSVFSDGQRRHFIIQYADVRLCYSTKYSIRNSLDKKWVLNHEDVTLGELLGKGNFGEVYKGTLKDKTPVAVKTCKEDLPQELKIKFLSEARILKQYDHPNIVKLIGVCTQRQPIYIVMELVPVFICSYSFVQLKDPQYNTLLQKKSVWNHLKNEFLCRLSCGFSLLFLGRYTSESDVWSFGILLWETFSLGVCPYPGMTNQQAREQVEKGYRMSAPQKCPEEIYKIMQRCWDYHPENRPKFSEIQKELSSIKKKVT</sequence>
<evidence type="ECO:0000259" key="10">
    <source>
        <dbReference type="PROSITE" id="PS50001"/>
    </source>
</evidence>
<keyword evidence="5 8" id="KW-0067">ATP-binding</keyword>
<dbReference type="CDD" id="cd10361">
    <property type="entry name" value="SH2_Fps_family"/>
    <property type="match status" value="1"/>
</dbReference>
<dbReference type="EC" id="2.7.10.2" evidence="9"/>
<dbReference type="Gene3D" id="3.30.505.10">
    <property type="entry name" value="SH2 domain"/>
    <property type="match status" value="1"/>
</dbReference>
<dbReference type="SMART" id="SM00252">
    <property type="entry name" value="SH2"/>
    <property type="match status" value="1"/>
</dbReference>
<dbReference type="InterPro" id="IPR011009">
    <property type="entry name" value="Kinase-like_dom_sf"/>
</dbReference>